<dbReference type="InterPro" id="IPR002909">
    <property type="entry name" value="IPT_dom"/>
</dbReference>
<dbReference type="STRING" id="27835.A0A0N4XP96"/>
<dbReference type="Proteomes" id="UP000271162">
    <property type="component" value="Unassembled WGS sequence"/>
</dbReference>
<proteinExistence type="predicted"/>
<evidence type="ECO:0000313" key="2">
    <source>
        <dbReference type="EMBL" id="VDL67938.1"/>
    </source>
</evidence>
<dbReference type="SUPFAM" id="SSF81296">
    <property type="entry name" value="E set domains"/>
    <property type="match status" value="1"/>
</dbReference>
<dbReference type="PANTHER" id="PTHR22625">
    <property type="entry name" value="PLEXIN"/>
    <property type="match status" value="1"/>
</dbReference>
<dbReference type="InterPro" id="IPR013783">
    <property type="entry name" value="Ig-like_fold"/>
</dbReference>
<keyword evidence="3" id="KW-1185">Reference proteome</keyword>
<evidence type="ECO:0000313" key="3">
    <source>
        <dbReference type="Proteomes" id="UP000271162"/>
    </source>
</evidence>
<dbReference type="PANTHER" id="PTHR22625:SF70">
    <property type="entry name" value="PLEXIN A, ISOFORM A"/>
    <property type="match status" value="1"/>
</dbReference>
<dbReference type="GO" id="GO:0005886">
    <property type="term" value="C:plasma membrane"/>
    <property type="evidence" value="ECO:0007669"/>
    <property type="project" value="TreeGrafter"/>
</dbReference>
<accession>A0A0N4XP96</accession>
<dbReference type="AlphaFoldDB" id="A0A0N4XP96"/>
<gene>
    <name evidence="2" type="ORF">NBR_LOCUS4349</name>
</gene>
<dbReference type="GO" id="GO:0002116">
    <property type="term" value="C:semaphorin receptor complex"/>
    <property type="evidence" value="ECO:0007669"/>
    <property type="project" value="TreeGrafter"/>
</dbReference>
<dbReference type="Pfam" id="PF01833">
    <property type="entry name" value="TIG"/>
    <property type="match status" value="1"/>
</dbReference>
<dbReference type="WBParaSite" id="NBR_0000434801-mRNA-1">
    <property type="protein sequence ID" value="NBR_0000434801-mRNA-1"/>
    <property type="gene ID" value="NBR_0000434801"/>
</dbReference>
<dbReference type="GO" id="GO:0030334">
    <property type="term" value="P:regulation of cell migration"/>
    <property type="evidence" value="ECO:0007669"/>
    <property type="project" value="TreeGrafter"/>
</dbReference>
<evidence type="ECO:0000313" key="4">
    <source>
        <dbReference type="WBParaSite" id="NBR_0000434801-mRNA-1"/>
    </source>
</evidence>
<dbReference type="Gene3D" id="2.60.40.10">
    <property type="entry name" value="Immunoglobulins"/>
    <property type="match status" value="1"/>
</dbReference>
<name>A0A0N4XP96_NIPBR</name>
<dbReference type="InterPro" id="IPR031148">
    <property type="entry name" value="Plexin"/>
</dbReference>
<feature type="domain" description="IPT/TIG" evidence="1">
    <location>
        <begin position="1"/>
        <end position="85"/>
    </location>
</feature>
<dbReference type="InterPro" id="IPR014756">
    <property type="entry name" value="Ig_E-set"/>
</dbReference>
<dbReference type="SMART" id="SM00429">
    <property type="entry name" value="IPT"/>
    <property type="match status" value="1"/>
</dbReference>
<dbReference type="EMBL" id="UYSL01007921">
    <property type="protein sequence ID" value="VDL67938.1"/>
    <property type="molecule type" value="Genomic_DNA"/>
</dbReference>
<protein>
    <submittedName>
        <fullName evidence="4">IPT/TIG domain-containing protein</fullName>
    </submittedName>
</protein>
<reference evidence="4" key="1">
    <citation type="submission" date="2017-02" db="UniProtKB">
        <authorList>
            <consortium name="WormBaseParasite"/>
        </authorList>
    </citation>
    <scope>IDENTIFICATION</scope>
</reference>
<sequence length="127" mass="13797">MLQSQNTTLRPISGGTDVTLYGTDLDAGSEVHVSFGEVDCEVLSRKDNQLVCRMGASDSQGGRQLRIDFDGSRGRVPYPVTYNFALNPRISTILPAKSIVAGGVQIDVKGEGFALLQRPRMVLINDR</sequence>
<reference evidence="2 3" key="2">
    <citation type="submission" date="2018-11" db="EMBL/GenBank/DDBJ databases">
        <authorList>
            <consortium name="Pathogen Informatics"/>
        </authorList>
    </citation>
    <scope>NUCLEOTIDE SEQUENCE [LARGE SCALE GENOMIC DNA]</scope>
</reference>
<organism evidence="4">
    <name type="scientific">Nippostrongylus brasiliensis</name>
    <name type="common">Rat hookworm</name>
    <dbReference type="NCBI Taxonomy" id="27835"/>
    <lineage>
        <taxon>Eukaryota</taxon>
        <taxon>Metazoa</taxon>
        <taxon>Ecdysozoa</taxon>
        <taxon>Nematoda</taxon>
        <taxon>Chromadorea</taxon>
        <taxon>Rhabditida</taxon>
        <taxon>Rhabditina</taxon>
        <taxon>Rhabditomorpha</taxon>
        <taxon>Strongyloidea</taxon>
        <taxon>Heligmosomidae</taxon>
        <taxon>Nippostrongylus</taxon>
    </lineage>
</organism>
<evidence type="ECO:0000259" key="1">
    <source>
        <dbReference type="SMART" id="SM00429"/>
    </source>
</evidence>
<dbReference type="GO" id="GO:0017154">
    <property type="term" value="F:semaphorin receptor activity"/>
    <property type="evidence" value="ECO:0007669"/>
    <property type="project" value="InterPro"/>
</dbReference>